<dbReference type="InterPro" id="IPR036165">
    <property type="entry name" value="YefM-like_sf"/>
</dbReference>
<dbReference type="RefSeq" id="WP_136494935.1">
    <property type="nucleotide sequence ID" value="NZ_CP046052.1"/>
</dbReference>
<gene>
    <name evidence="3" type="ORF">H2LOC_002455</name>
</gene>
<evidence type="ECO:0000313" key="3">
    <source>
        <dbReference type="EMBL" id="QGM44640.1"/>
    </source>
</evidence>
<dbReference type="Gene3D" id="3.40.1620.10">
    <property type="entry name" value="YefM-like domain"/>
    <property type="match status" value="1"/>
</dbReference>
<dbReference type="NCBIfam" id="TIGR01552">
    <property type="entry name" value="phd_fam"/>
    <property type="match status" value="1"/>
</dbReference>
<dbReference type="KEGG" id="mhey:H2LOC_002455"/>
<proteinExistence type="inferred from homology"/>
<evidence type="ECO:0000256" key="2">
    <source>
        <dbReference type="RuleBase" id="RU362080"/>
    </source>
</evidence>
<dbReference type="PANTHER" id="PTHR33713:SF6">
    <property type="entry name" value="ANTITOXIN YEFM"/>
    <property type="match status" value="1"/>
</dbReference>
<comment type="similarity">
    <text evidence="1 2">Belongs to the phD/YefM antitoxin family.</text>
</comment>
<sequence length="52" mass="5723">MATNHEPVLITRDHGKPAAVLVSLEDYAAFEETAYLLSSPRNAARLLRAIDD</sequence>
<accession>A0A6B8KDZ0</accession>
<dbReference type="Pfam" id="PF02604">
    <property type="entry name" value="PhdYeFM_antitox"/>
    <property type="match status" value="1"/>
</dbReference>
<dbReference type="EMBL" id="CP046052">
    <property type="protein sequence ID" value="QGM44640.1"/>
    <property type="molecule type" value="Genomic_DNA"/>
</dbReference>
<dbReference type="Proteomes" id="UP000309061">
    <property type="component" value="Chromosome"/>
</dbReference>
<dbReference type="PANTHER" id="PTHR33713">
    <property type="entry name" value="ANTITOXIN YAFN-RELATED"/>
    <property type="match status" value="1"/>
</dbReference>
<protein>
    <recommendedName>
        <fullName evidence="2">Antitoxin</fullName>
    </recommendedName>
</protein>
<evidence type="ECO:0000256" key="1">
    <source>
        <dbReference type="ARBA" id="ARBA00009981"/>
    </source>
</evidence>
<dbReference type="InterPro" id="IPR006442">
    <property type="entry name" value="Antitoxin_Phd/YefM"/>
</dbReference>
<organism evidence="3 4">
    <name type="scientific">Methylocystis heyeri</name>
    <dbReference type="NCBI Taxonomy" id="391905"/>
    <lineage>
        <taxon>Bacteria</taxon>
        <taxon>Pseudomonadati</taxon>
        <taxon>Pseudomonadota</taxon>
        <taxon>Alphaproteobacteria</taxon>
        <taxon>Hyphomicrobiales</taxon>
        <taxon>Methylocystaceae</taxon>
        <taxon>Methylocystis</taxon>
    </lineage>
</organism>
<dbReference type="Gene3D" id="6.10.250.330">
    <property type="match status" value="1"/>
</dbReference>
<dbReference type="SUPFAM" id="SSF143120">
    <property type="entry name" value="YefM-like"/>
    <property type="match status" value="1"/>
</dbReference>
<keyword evidence="4" id="KW-1185">Reference proteome</keyword>
<name>A0A6B8KDZ0_9HYPH</name>
<dbReference type="InterPro" id="IPR051405">
    <property type="entry name" value="phD/YefM_antitoxin"/>
</dbReference>
<comment type="function">
    <text evidence="2">Antitoxin component of a type II toxin-antitoxin (TA) system.</text>
</comment>
<evidence type="ECO:0000313" key="4">
    <source>
        <dbReference type="Proteomes" id="UP000309061"/>
    </source>
</evidence>
<dbReference type="OrthoDB" id="9802003at2"/>
<dbReference type="AlphaFoldDB" id="A0A6B8KDZ0"/>
<reference evidence="3 4" key="1">
    <citation type="submission" date="2019-11" db="EMBL/GenBank/DDBJ databases">
        <title>The genome sequence of Methylocystis heyeri.</title>
        <authorList>
            <person name="Oshkin I.Y."/>
            <person name="Miroshnikov K."/>
            <person name="Dedysh S.N."/>
        </authorList>
    </citation>
    <scope>NUCLEOTIDE SEQUENCE [LARGE SCALE GENOMIC DNA]</scope>
    <source>
        <strain evidence="3 4">H2</strain>
    </source>
</reference>